<dbReference type="InterPro" id="IPR036388">
    <property type="entry name" value="WH-like_DNA-bd_sf"/>
</dbReference>
<dbReference type="InterPro" id="IPR036390">
    <property type="entry name" value="WH_DNA-bd_sf"/>
</dbReference>
<dbReference type="OrthoDB" id="199743at2"/>
<keyword evidence="5" id="KW-0804">Transcription</keyword>
<dbReference type="SUPFAM" id="SSF53383">
    <property type="entry name" value="PLP-dependent transferases"/>
    <property type="match status" value="1"/>
</dbReference>
<dbReference type="Proteomes" id="UP000273307">
    <property type="component" value="Unassembled WGS sequence"/>
</dbReference>
<dbReference type="RefSeq" id="WP_122525290.1">
    <property type="nucleotide sequence ID" value="NZ_UPHP01000042.1"/>
</dbReference>
<dbReference type="PROSITE" id="PS50949">
    <property type="entry name" value="HTH_GNTR"/>
    <property type="match status" value="1"/>
</dbReference>
<accession>A0A498PTZ3</accession>
<dbReference type="SMART" id="SM00345">
    <property type="entry name" value="HTH_GNTR"/>
    <property type="match status" value="1"/>
</dbReference>
<evidence type="ECO:0000256" key="5">
    <source>
        <dbReference type="ARBA" id="ARBA00023163"/>
    </source>
</evidence>
<dbReference type="PANTHER" id="PTHR46577">
    <property type="entry name" value="HTH-TYPE TRANSCRIPTIONAL REGULATORY PROTEIN GABR"/>
    <property type="match status" value="1"/>
</dbReference>
<organism evidence="7 8">
    <name type="scientific">Mycobacterium attenuatum</name>
    <dbReference type="NCBI Taxonomy" id="2341086"/>
    <lineage>
        <taxon>Bacteria</taxon>
        <taxon>Bacillati</taxon>
        <taxon>Actinomycetota</taxon>
        <taxon>Actinomycetes</taxon>
        <taxon>Mycobacteriales</taxon>
        <taxon>Mycobacteriaceae</taxon>
        <taxon>Mycobacterium</taxon>
    </lineage>
</organism>
<evidence type="ECO:0000259" key="6">
    <source>
        <dbReference type="PROSITE" id="PS50949"/>
    </source>
</evidence>
<dbReference type="Gene3D" id="1.10.10.10">
    <property type="entry name" value="Winged helix-like DNA-binding domain superfamily/Winged helix DNA-binding domain"/>
    <property type="match status" value="1"/>
</dbReference>
<evidence type="ECO:0000313" key="8">
    <source>
        <dbReference type="Proteomes" id="UP000273307"/>
    </source>
</evidence>
<evidence type="ECO:0000256" key="4">
    <source>
        <dbReference type="ARBA" id="ARBA00023125"/>
    </source>
</evidence>
<dbReference type="InterPro" id="IPR015424">
    <property type="entry name" value="PyrdxlP-dep_Trfase"/>
</dbReference>
<comment type="similarity">
    <text evidence="1">In the C-terminal section; belongs to the class-I pyridoxal-phosphate-dependent aminotransferase family.</text>
</comment>
<keyword evidence="3" id="KW-0805">Transcription regulation</keyword>
<dbReference type="AlphaFoldDB" id="A0A498PTZ3"/>
<dbReference type="Pfam" id="PF00155">
    <property type="entry name" value="Aminotran_1_2"/>
    <property type="match status" value="1"/>
</dbReference>
<reference evidence="7 8" key="1">
    <citation type="submission" date="2018-09" db="EMBL/GenBank/DDBJ databases">
        <authorList>
            <person name="Tagini F."/>
        </authorList>
    </citation>
    <scope>NUCLEOTIDE SEQUENCE [LARGE SCALE GENOMIC DNA]</scope>
    <source>
        <strain evidence="7 8">MK136</strain>
    </source>
</reference>
<proteinExistence type="inferred from homology"/>
<dbReference type="SUPFAM" id="SSF46785">
    <property type="entry name" value="Winged helix' DNA-binding domain"/>
    <property type="match status" value="1"/>
</dbReference>
<dbReference type="CDD" id="cd00609">
    <property type="entry name" value="AAT_like"/>
    <property type="match status" value="1"/>
</dbReference>
<dbReference type="InterPro" id="IPR004839">
    <property type="entry name" value="Aminotransferase_I/II_large"/>
</dbReference>
<gene>
    <name evidence="7" type="primary">gabR</name>
    <name evidence="7" type="ORF">LAUMK136_01803</name>
</gene>
<dbReference type="Gene3D" id="3.40.640.10">
    <property type="entry name" value="Type I PLP-dependent aspartate aminotransferase-like (Major domain)"/>
    <property type="match status" value="1"/>
</dbReference>
<dbReference type="EMBL" id="UPHP01000042">
    <property type="protein sequence ID" value="VBA37198.1"/>
    <property type="molecule type" value="Genomic_DNA"/>
</dbReference>
<dbReference type="PANTHER" id="PTHR46577:SF1">
    <property type="entry name" value="HTH-TYPE TRANSCRIPTIONAL REGULATORY PROTEIN GABR"/>
    <property type="match status" value="1"/>
</dbReference>
<dbReference type="CDD" id="cd07377">
    <property type="entry name" value="WHTH_GntR"/>
    <property type="match status" value="1"/>
</dbReference>
<dbReference type="InterPro" id="IPR015421">
    <property type="entry name" value="PyrdxlP-dep_Trfase_major"/>
</dbReference>
<evidence type="ECO:0000313" key="7">
    <source>
        <dbReference type="EMBL" id="VBA37198.1"/>
    </source>
</evidence>
<evidence type="ECO:0000256" key="2">
    <source>
        <dbReference type="ARBA" id="ARBA00022898"/>
    </source>
</evidence>
<evidence type="ECO:0000256" key="1">
    <source>
        <dbReference type="ARBA" id="ARBA00005384"/>
    </source>
</evidence>
<protein>
    <submittedName>
        <fullName evidence="7">HTH-type transcriptional regulatory protein GabR</fullName>
    </submittedName>
</protein>
<keyword evidence="2" id="KW-0663">Pyridoxal phosphate</keyword>
<dbReference type="InterPro" id="IPR051446">
    <property type="entry name" value="HTH_trans_reg/aminotransferase"/>
</dbReference>
<dbReference type="GO" id="GO:0003700">
    <property type="term" value="F:DNA-binding transcription factor activity"/>
    <property type="evidence" value="ECO:0007669"/>
    <property type="project" value="InterPro"/>
</dbReference>
<sequence length="456" mass="48600">MDLHLELPPNRGRRAALEDALRQAIRDGRLASGERLPSSRALAGQLGVARGTVVESYAQLAAEGYLRTRPGAVTEVAHGPGVRPHPGAEPVAPRIAADFRLGRPDLTLFPRADWLRALRRAFQLTPHSELGPLNPRGSSQLRTILAGYLGRVRGVSTTAERIVICSGFTQGLRLVCDALAAQGAGSIALENPCLPDHRLTALASGLDVMALPVDRDGARPDGFDASGVAAAVLTPAHQAPLGTTLSAERRARFARIAAQHGSYVIEDDYDGEFRYDHRPVGAVQGLAPEQVIYAGSASKSLAPGLRLGWLVLPASLLDAVVEAKRRTDRGTDILVQLAFAELIASGALDRHIRRMRRRYRQRRDALSDVLGRCAPAMSVHGTAAGLHAVVSLPDANAEADVVAGAHERQIALTGLAPFWHREPGSLSGIVVGYGAPSEREYPAALRRLATLLRATA</sequence>
<feature type="domain" description="HTH gntR-type" evidence="6">
    <location>
        <begin position="11"/>
        <end position="79"/>
    </location>
</feature>
<dbReference type="GO" id="GO:0003677">
    <property type="term" value="F:DNA binding"/>
    <property type="evidence" value="ECO:0007669"/>
    <property type="project" value="UniProtKB-KW"/>
</dbReference>
<keyword evidence="8" id="KW-1185">Reference proteome</keyword>
<evidence type="ECO:0000256" key="3">
    <source>
        <dbReference type="ARBA" id="ARBA00023015"/>
    </source>
</evidence>
<dbReference type="PRINTS" id="PR00035">
    <property type="entry name" value="HTHGNTR"/>
</dbReference>
<dbReference type="InterPro" id="IPR000524">
    <property type="entry name" value="Tscrpt_reg_HTH_GntR"/>
</dbReference>
<keyword evidence="4" id="KW-0238">DNA-binding</keyword>
<name>A0A498PTZ3_9MYCO</name>
<dbReference type="Pfam" id="PF00392">
    <property type="entry name" value="GntR"/>
    <property type="match status" value="1"/>
</dbReference>
<dbReference type="GO" id="GO:0030170">
    <property type="term" value="F:pyridoxal phosphate binding"/>
    <property type="evidence" value="ECO:0007669"/>
    <property type="project" value="InterPro"/>
</dbReference>